<dbReference type="GO" id="GO:0003755">
    <property type="term" value="F:peptidyl-prolyl cis-trans isomerase activity"/>
    <property type="evidence" value="ECO:0007669"/>
    <property type="project" value="UniProtKB-UniRule"/>
</dbReference>
<dbReference type="InterPro" id="IPR001179">
    <property type="entry name" value="PPIase_FKBP_dom"/>
</dbReference>
<reference evidence="9 10" key="1">
    <citation type="submission" date="2021-05" db="EMBL/GenBank/DDBJ databases">
        <title>A Polyphasic approach of four new species of the genus Ohtaekwangia: Ohtaekwangia histidinii sp. nov., Ohtaekwangia cretensis sp. nov., Ohtaekwangia indiensis sp. nov., Ohtaekwangia reichenbachii sp. nov. from diverse environment.</title>
        <authorList>
            <person name="Octaviana S."/>
        </authorList>
    </citation>
    <scope>NUCLEOTIDE SEQUENCE [LARGE SCALE GENOMIC DNA]</scope>
    <source>
        <strain evidence="9 10">PWU4</strain>
    </source>
</reference>
<dbReference type="PANTHER" id="PTHR43811">
    <property type="entry name" value="FKBP-TYPE PEPTIDYL-PROLYL CIS-TRANS ISOMERASE FKPA"/>
    <property type="match status" value="1"/>
</dbReference>
<evidence type="ECO:0000256" key="1">
    <source>
        <dbReference type="ARBA" id="ARBA00000971"/>
    </source>
</evidence>
<dbReference type="SUPFAM" id="SSF54534">
    <property type="entry name" value="FKBP-like"/>
    <property type="match status" value="2"/>
</dbReference>
<feature type="domain" description="PPIase FKBP-type" evidence="8">
    <location>
        <begin position="196"/>
        <end position="279"/>
    </location>
</feature>
<proteinExistence type="inferred from homology"/>
<name>A0AAP2DMA9_9BACT</name>
<keyword evidence="4 5" id="KW-0413">Isomerase</keyword>
<dbReference type="Proteomes" id="UP001319200">
    <property type="component" value="Unassembled WGS sequence"/>
</dbReference>
<accession>A0AAP2DMA9</accession>
<evidence type="ECO:0000313" key="9">
    <source>
        <dbReference type="EMBL" id="MBT1698986.1"/>
    </source>
</evidence>
<dbReference type="EC" id="5.2.1.8" evidence="6"/>
<evidence type="ECO:0000256" key="2">
    <source>
        <dbReference type="ARBA" id="ARBA00006577"/>
    </source>
</evidence>
<dbReference type="EMBL" id="JAHESF010000019">
    <property type="protein sequence ID" value="MBT1698986.1"/>
    <property type="molecule type" value="Genomic_DNA"/>
</dbReference>
<protein>
    <recommendedName>
        <fullName evidence="6">Peptidyl-prolyl cis-trans isomerase</fullName>
        <ecNumber evidence="6">5.2.1.8</ecNumber>
    </recommendedName>
</protein>
<dbReference type="RefSeq" id="WP_254166220.1">
    <property type="nucleotide sequence ID" value="NZ_JAHESF010000019.1"/>
</dbReference>
<evidence type="ECO:0000256" key="7">
    <source>
        <dbReference type="SAM" id="SignalP"/>
    </source>
</evidence>
<dbReference type="AlphaFoldDB" id="A0AAP2DMA9"/>
<feature type="chain" id="PRO_5043019442" description="Peptidyl-prolyl cis-trans isomerase" evidence="7">
    <location>
        <begin position="20"/>
        <end position="290"/>
    </location>
</feature>
<evidence type="ECO:0000256" key="6">
    <source>
        <dbReference type="RuleBase" id="RU003915"/>
    </source>
</evidence>
<dbReference type="InterPro" id="IPR046357">
    <property type="entry name" value="PPIase_dom_sf"/>
</dbReference>
<keyword evidence="10" id="KW-1185">Reference proteome</keyword>
<keyword evidence="7" id="KW-0732">Signal</keyword>
<evidence type="ECO:0000256" key="3">
    <source>
        <dbReference type="ARBA" id="ARBA00023110"/>
    </source>
</evidence>
<evidence type="ECO:0000256" key="5">
    <source>
        <dbReference type="PROSITE-ProRule" id="PRU00277"/>
    </source>
</evidence>
<keyword evidence="3 5" id="KW-0697">Rotamase</keyword>
<dbReference type="Pfam" id="PF00254">
    <property type="entry name" value="FKBP_C"/>
    <property type="match status" value="1"/>
</dbReference>
<comment type="caution">
    <text evidence="9">The sequence shown here is derived from an EMBL/GenBank/DDBJ whole genome shotgun (WGS) entry which is preliminary data.</text>
</comment>
<dbReference type="PROSITE" id="PS51257">
    <property type="entry name" value="PROKAR_LIPOPROTEIN"/>
    <property type="match status" value="1"/>
</dbReference>
<comment type="catalytic activity">
    <reaction evidence="1 5 6">
        <text>[protein]-peptidylproline (omega=180) = [protein]-peptidylproline (omega=0)</text>
        <dbReference type="Rhea" id="RHEA:16237"/>
        <dbReference type="Rhea" id="RHEA-COMP:10747"/>
        <dbReference type="Rhea" id="RHEA-COMP:10748"/>
        <dbReference type="ChEBI" id="CHEBI:83833"/>
        <dbReference type="ChEBI" id="CHEBI:83834"/>
        <dbReference type="EC" id="5.2.1.8"/>
    </reaction>
</comment>
<evidence type="ECO:0000313" key="10">
    <source>
        <dbReference type="Proteomes" id="UP001319200"/>
    </source>
</evidence>
<evidence type="ECO:0000259" key="8">
    <source>
        <dbReference type="PROSITE" id="PS50059"/>
    </source>
</evidence>
<organism evidence="9 10">
    <name type="scientific">Chryseosolibacter histidini</name>
    <dbReference type="NCBI Taxonomy" id="2782349"/>
    <lineage>
        <taxon>Bacteria</taxon>
        <taxon>Pseudomonadati</taxon>
        <taxon>Bacteroidota</taxon>
        <taxon>Cytophagia</taxon>
        <taxon>Cytophagales</taxon>
        <taxon>Chryseotaleaceae</taxon>
        <taxon>Chryseosolibacter</taxon>
    </lineage>
</organism>
<sequence>MVKLSYVLSGLLLLLAACKQSETVKTTRSGLKYSVIKAGDGVTGKKGEILVFDFQLKDSKDSVWNDSYKEGLPAAMEIRDTAEVNMEDGVAQMLRELSTGDSVKTTMTIPEFFKNLVRRPPPPSVDTTGSVTYTINVKDVMNFDEFLAWREKTTTERDSKQIQKYLADNKLEAKQDTSGIYYIIHNTTGGAKPTPENCVEVKYEGKFLKDERLFDKNEKIGFSLNEVIRGWKLSIPMLAKGDSGTFFIPSKLAYGPQGYPGAIPPDAVLIFKVQLLNFANEVDPATRTCK</sequence>
<evidence type="ECO:0000256" key="4">
    <source>
        <dbReference type="ARBA" id="ARBA00023235"/>
    </source>
</evidence>
<gene>
    <name evidence="9" type="ORF">KK083_18980</name>
</gene>
<dbReference type="PROSITE" id="PS50059">
    <property type="entry name" value="FKBP_PPIASE"/>
    <property type="match status" value="1"/>
</dbReference>
<feature type="signal peptide" evidence="7">
    <location>
        <begin position="1"/>
        <end position="19"/>
    </location>
</feature>
<dbReference type="PANTHER" id="PTHR43811:SF19">
    <property type="entry name" value="39 KDA FK506-BINDING NUCLEAR PROTEIN"/>
    <property type="match status" value="1"/>
</dbReference>
<dbReference type="Gene3D" id="3.10.50.40">
    <property type="match status" value="2"/>
</dbReference>
<comment type="similarity">
    <text evidence="2 6">Belongs to the FKBP-type PPIase family.</text>
</comment>